<evidence type="ECO:0000256" key="7">
    <source>
        <dbReference type="ARBA" id="ARBA00048169"/>
    </source>
</evidence>
<dbReference type="PIRSF" id="PIRSF001438">
    <property type="entry name" value="4pyrrol_synth_OHMeBilane_synth"/>
    <property type="match status" value="1"/>
</dbReference>
<dbReference type="PROSITE" id="PS00533">
    <property type="entry name" value="PORPHOBILINOGEN_DEAM"/>
    <property type="match status" value="1"/>
</dbReference>
<gene>
    <name evidence="8" type="primary">hemC</name>
    <name evidence="11" type="ORF">DBW69_05735</name>
</gene>
<dbReference type="InterPro" id="IPR022418">
    <property type="entry name" value="Porphobilinogen_deaminase_C"/>
</dbReference>
<evidence type="ECO:0000259" key="10">
    <source>
        <dbReference type="Pfam" id="PF03900"/>
    </source>
</evidence>
<evidence type="ECO:0000256" key="3">
    <source>
        <dbReference type="ARBA" id="ARBA00005638"/>
    </source>
</evidence>
<evidence type="ECO:0000259" key="9">
    <source>
        <dbReference type="Pfam" id="PF01379"/>
    </source>
</evidence>
<dbReference type="GO" id="GO:0006782">
    <property type="term" value="P:protoporphyrinogen IX biosynthetic process"/>
    <property type="evidence" value="ECO:0007669"/>
    <property type="project" value="UniProtKB-UniRule"/>
</dbReference>
<comment type="cofactor">
    <cofactor evidence="8">
        <name>dipyrromethane</name>
        <dbReference type="ChEBI" id="CHEBI:60342"/>
    </cofactor>
    <text evidence="8">Binds 1 dipyrromethane group covalently.</text>
</comment>
<dbReference type="SUPFAM" id="SSF54782">
    <property type="entry name" value="Porphobilinogen deaminase (hydroxymethylbilane synthase), C-terminal domain"/>
    <property type="match status" value="1"/>
</dbReference>
<dbReference type="InterPro" id="IPR022417">
    <property type="entry name" value="Porphobilin_deaminase_N"/>
</dbReference>
<dbReference type="PANTHER" id="PTHR11557">
    <property type="entry name" value="PORPHOBILINOGEN DEAMINASE"/>
    <property type="match status" value="1"/>
</dbReference>
<comment type="subunit">
    <text evidence="4 8">Monomer.</text>
</comment>
<dbReference type="FunFam" id="3.40.190.10:FF:000086">
    <property type="entry name" value="Probable porphobilinogen deaminase"/>
    <property type="match status" value="1"/>
</dbReference>
<dbReference type="Pfam" id="PF01379">
    <property type="entry name" value="Porphobil_deam"/>
    <property type="match status" value="1"/>
</dbReference>
<dbReference type="Gene3D" id="3.40.190.10">
    <property type="entry name" value="Periplasmic binding protein-like II"/>
    <property type="match status" value="2"/>
</dbReference>
<dbReference type="PRINTS" id="PR00151">
    <property type="entry name" value="PORPHBDMNASE"/>
</dbReference>
<evidence type="ECO:0000256" key="2">
    <source>
        <dbReference type="ARBA" id="ARBA00004735"/>
    </source>
</evidence>
<dbReference type="Gene3D" id="3.30.160.40">
    <property type="entry name" value="Porphobilinogen deaminase, C-terminal domain"/>
    <property type="match status" value="1"/>
</dbReference>
<reference evidence="11 12" key="1">
    <citation type="journal article" date="2018" name="Microbiome">
        <title>Fine metagenomic profile of the Mediterranean stratified and mixed water columns revealed by assembly and recruitment.</title>
        <authorList>
            <person name="Haro-Moreno J.M."/>
            <person name="Lopez-Perez M."/>
            <person name="De La Torre J.R."/>
            <person name="Picazo A."/>
            <person name="Camacho A."/>
            <person name="Rodriguez-Valera F."/>
        </authorList>
    </citation>
    <scope>NUCLEOTIDE SEQUENCE [LARGE SCALE GENOMIC DNA]</scope>
    <source>
        <strain evidence="11">MED-G55</strain>
    </source>
</reference>
<evidence type="ECO:0000256" key="6">
    <source>
        <dbReference type="ARBA" id="ARBA00023244"/>
    </source>
</evidence>
<sequence length="320" mass="34416">MSRIFHLGTRKSPLAMAQSHEVARALCDAHGWPETRVQLVPIDTKGDILLTQALSELGGKGLFTQELESKLLSGDLDFAVHSLKDLPTQDPNGLCVAAIPPREDARDALILAPELKGINSLKDLPAQTKFGTASLRRQAQILRLNSNLEIGLLRGNVGTRISQLTHSIENNDGIAVTLLALAGLKRLGLSERVDMIMPIDQMLPAPGQGALAVQTRTDDAELIDLLKPLNCAITQAQVTAEREFMARLDGSCKTPIAAYADVTDNRLTLTGRLLSLDGQECAEAEISGSVNEAAALGERIAQDIRNKYPELVPVSDNPEG</sequence>
<protein>
    <recommendedName>
        <fullName evidence="8">Porphobilinogen deaminase</fullName>
        <shortName evidence="8">PBG</shortName>
        <ecNumber evidence="8">2.5.1.61</ecNumber>
    </recommendedName>
    <alternativeName>
        <fullName evidence="8">Hydroxymethylbilane synthase</fullName>
        <shortName evidence="8">HMBS</shortName>
    </alternativeName>
    <alternativeName>
        <fullName evidence="8">Pre-uroporphyrinogen synthase</fullName>
    </alternativeName>
</protein>
<comment type="caution">
    <text evidence="11">The sequence shown here is derived from an EMBL/GenBank/DDBJ whole genome shotgun (WGS) entry which is preliminary data.</text>
</comment>
<feature type="modified residue" description="S-(dipyrrolylmethanemethyl)cysteine" evidence="8">
    <location>
        <position position="252"/>
    </location>
</feature>
<dbReference type="SUPFAM" id="SSF53850">
    <property type="entry name" value="Periplasmic binding protein-like II"/>
    <property type="match status" value="1"/>
</dbReference>
<evidence type="ECO:0000256" key="5">
    <source>
        <dbReference type="ARBA" id="ARBA00022679"/>
    </source>
</evidence>
<dbReference type="GO" id="GO:0004418">
    <property type="term" value="F:hydroxymethylbilane synthase activity"/>
    <property type="evidence" value="ECO:0007669"/>
    <property type="project" value="UniProtKB-UniRule"/>
</dbReference>
<comment type="pathway">
    <text evidence="2">Porphyrin-containing compound metabolism; protoporphyrin-IX biosynthesis; coproporphyrinogen-III from 5-aminolevulinate: step 2/4.</text>
</comment>
<proteinExistence type="inferred from homology"/>
<name>A0A368DXE2_9PROT</name>
<feature type="domain" description="Porphobilinogen deaminase N-terminal" evidence="9">
    <location>
        <begin position="6"/>
        <end position="222"/>
    </location>
</feature>
<feature type="domain" description="Porphobilinogen deaminase C-terminal" evidence="10">
    <location>
        <begin position="237"/>
        <end position="305"/>
    </location>
</feature>
<dbReference type="InterPro" id="IPR000860">
    <property type="entry name" value="HemC"/>
</dbReference>
<dbReference type="EMBL" id="QOQF01000026">
    <property type="protein sequence ID" value="RCL75953.1"/>
    <property type="molecule type" value="Genomic_DNA"/>
</dbReference>
<comment type="similarity">
    <text evidence="3 8">Belongs to the HMBS family.</text>
</comment>
<dbReference type="PANTHER" id="PTHR11557:SF0">
    <property type="entry name" value="PORPHOBILINOGEN DEAMINASE"/>
    <property type="match status" value="1"/>
</dbReference>
<dbReference type="EC" id="2.5.1.61" evidence="8"/>
<keyword evidence="6 8" id="KW-0627">Porphyrin biosynthesis</keyword>
<dbReference type="InterPro" id="IPR036803">
    <property type="entry name" value="Porphobilinogen_deaminase_C_sf"/>
</dbReference>
<comment type="catalytic activity">
    <reaction evidence="7 8">
        <text>4 porphobilinogen + H2O = hydroxymethylbilane + 4 NH4(+)</text>
        <dbReference type="Rhea" id="RHEA:13185"/>
        <dbReference type="ChEBI" id="CHEBI:15377"/>
        <dbReference type="ChEBI" id="CHEBI:28938"/>
        <dbReference type="ChEBI" id="CHEBI:57845"/>
        <dbReference type="ChEBI" id="CHEBI:58126"/>
        <dbReference type="EC" id="2.5.1.61"/>
    </reaction>
</comment>
<comment type="miscellaneous">
    <text evidence="8">The porphobilinogen subunits are added to the dipyrromethane group.</text>
</comment>
<dbReference type="GO" id="GO:0005737">
    <property type="term" value="C:cytoplasm"/>
    <property type="evidence" value="ECO:0007669"/>
    <property type="project" value="UniProtKB-UniRule"/>
</dbReference>
<evidence type="ECO:0000313" key="12">
    <source>
        <dbReference type="Proteomes" id="UP000252132"/>
    </source>
</evidence>
<evidence type="ECO:0000313" key="11">
    <source>
        <dbReference type="EMBL" id="RCL75953.1"/>
    </source>
</evidence>
<dbReference type="UniPathway" id="UPA00251">
    <property type="reaction ID" value="UER00319"/>
</dbReference>
<organism evidence="11 12">
    <name type="scientific">PS1 clade bacterium</name>
    <dbReference type="NCBI Taxonomy" id="2175152"/>
    <lineage>
        <taxon>Bacteria</taxon>
        <taxon>Pseudomonadati</taxon>
        <taxon>Pseudomonadota</taxon>
        <taxon>Alphaproteobacteria</taxon>
        <taxon>PS1 clade</taxon>
    </lineage>
</organism>
<keyword evidence="5 8" id="KW-0808">Transferase</keyword>
<dbReference type="InterPro" id="IPR022419">
    <property type="entry name" value="Porphobilin_deaminase_cofac_BS"/>
</dbReference>
<dbReference type="Pfam" id="PF03900">
    <property type="entry name" value="Porphobil_deamC"/>
    <property type="match status" value="1"/>
</dbReference>
<evidence type="ECO:0000256" key="4">
    <source>
        <dbReference type="ARBA" id="ARBA00011245"/>
    </source>
</evidence>
<accession>A0A368DXE2</accession>
<evidence type="ECO:0000256" key="1">
    <source>
        <dbReference type="ARBA" id="ARBA00002869"/>
    </source>
</evidence>
<comment type="function">
    <text evidence="1 8">Tetrapolymerization of the monopyrrole PBG into the hydroxymethylbilane pre-uroporphyrinogen in several discrete steps.</text>
</comment>
<dbReference type="Proteomes" id="UP000252132">
    <property type="component" value="Unassembled WGS sequence"/>
</dbReference>
<dbReference type="NCBIfam" id="TIGR00212">
    <property type="entry name" value="hemC"/>
    <property type="match status" value="1"/>
</dbReference>
<evidence type="ECO:0000256" key="8">
    <source>
        <dbReference type="HAMAP-Rule" id="MF_00260"/>
    </source>
</evidence>
<dbReference type="HAMAP" id="MF_00260">
    <property type="entry name" value="Porphobil_deam"/>
    <property type="match status" value="1"/>
</dbReference>
<dbReference type="AlphaFoldDB" id="A0A368DXE2"/>